<dbReference type="InterPro" id="IPR008928">
    <property type="entry name" value="6-hairpin_glycosidase_sf"/>
</dbReference>
<comment type="similarity">
    <text evidence="4">Belongs to the cellobiose 2-epimerase family.</text>
</comment>
<organism evidence="5 6">
    <name type="scientific">Plebeiibacterium marinum</name>
    <dbReference type="NCBI Taxonomy" id="2992111"/>
    <lineage>
        <taxon>Bacteria</taxon>
        <taxon>Pseudomonadati</taxon>
        <taxon>Bacteroidota</taxon>
        <taxon>Bacteroidia</taxon>
        <taxon>Marinilabiliales</taxon>
        <taxon>Marinilabiliaceae</taxon>
        <taxon>Plebeiibacterium</taxon>
    </lineage>
</organism>
<accession>A0AAE3MDC4</accession>
<dbReference type="EC" id="5.1.3.11" evidence="4"/>
<dbReference type="PANTHER" id="PTHR15108">
    <property type="entry name" value="N-ACYLGLUCOSAMINE-2-EPIMERASE"/>
    <property type="match status" value="1"/>
</dbReference>
<protein>
    <recommendedName>
        <fullName evidence="4">Cellobiose 2-epimerase</fullName>
        <shortName evidence="4">CE</shortName>
        <ecNumber evidence="4">5.1.3.11</ecNumber>
    </recommendedName>
</protein>
<gene>
    <name evidence="5" type="ORF">OM074_06985</name>
</gene>
<comment type="function">
    <text evidence="4">Catalyzes the reversible epimerization of cellobiose to 4-O-beta-D-glucopyranosyl-D-mannose (Glc-Man).</text>
</comment>
<dbReference type="InterPro" id="IPR028584">
    <property type="entry name" value="Cellobiose_2_epim"/>
</dbReference>
<evidence type="ECO:0000256" key="3">
    <source>
        <dbReference type="ARBA" id="ARBA00023235"/>
    </source>
</evidence>
<dbReference type="Proteomes" id="UP001207408">
    <property type="component" value="Unassembled WGS sequence"/>
</dbReference>
<dbReference type="HAMAP" id="MF_00929">
    <property type="entry name" value="Cellobiose_2_epim"/>
    <property type="match status" value="1"/>
</dbReference>
<dbReference type="Gene3D" id="1.50.10.10">
    <property type="match status" value="1"/>
</dbReference>
<evidence type="ECO:0000256" key="2">
    <source>
        <dbReference type="ARBA" id="ARBA00008558"/>
    </source>
</evidence>
<dbReference type="GO" id="GO:0047736">
    <property type="term" value="F:cellobiose epimerase activity"/>
    <property type="evidence" value="ECO:0007669"/>
    <property type="project" value="UniProtKB-UniRule"/>
</dbReference>
<evidence type="ECO:0000313" key="5">
    <source>
        <dbReference type="EMBL" id="MCW3805366.1"/>
    </source>
</evidence>
<dbReference type="GO" id="GO:0005975">
    <property type="term" value="P:carbohydrate metabolic process"/>
    <property type="evidence" value="ECO:0007669"/>
    <property type="project" value="InterPro"/>
</dbReference>
<dbReference type="RefSeq" id="WP_301198737.1">
    <property type="nucleotide sequence ID" value="NZ_JAPDPI010000010.1"/>
</dbReference>
<comment type="catalytic activity">
    <reaction evidence="1 4">
        <text>D-cellobiose = beta-D-glucosyl-(1-&gt;4)-D-mannopyranose</text>
        <dbReference type="Rhea" id="RHEA:23384"/>
        <dbReference type="ChEBI" id="CHEBI:17057"/>
        <dbReference type="ChEBI" id="CHEBI:47931"/>
        <dbReference type="EC" id="5.1.3.11"/>
    </reaction>
</comment>
<comment type="similarity">
    <text evidence="2">Belongs to the N-acylglucosamine 2-epimerase family.</text>
</comment>
<reference evidence="5" key="1">
    <citation type="submission" date="2022-10" db="EMBL/GenBank/DDBJ databases">
        <authorList>
            <person name="Yu W.X."/>
        </authorList>
    </citation>
    <scope>NUCLEOTIDE SEQUENCE</scope>
    <source>
        <strain evidence="5">D04</strain>
    </source>
</reference>
<dbReference type="AlphaFoldDB" id="A0AAE3MDC4"/>
<name>A0AAE3MDC4_9BACT</name>
<dbReference type="Pfam" id="PF07221">
    <property type="entry name" value="GlcNAc_2-epim"/>
    <property type="match status" value="1"/>
</dbReference>
<dbReference type="InterPro" id="IPR012341">
    <property type="entry name" value="6hp_glycosidase-like_sf"/>
</dbReference>
<keyword evidence="6" id="KW-1185">Reference proteome</keyword>
<keyword evidence="3 4" id="KW-0413">Isomerase</keyword>
<sequence length="410" mass="47799">MSKIIELKDEIIKSDMLALSEEMKAELTRLLNYWSSVAIDHVHGGFIGRIDHFGNKYPKAIKGVVLNARILWTFAAAYRITKQENYKDIADLAFHYLINQFWDKKDGGFVWALDYKGNVASDRKQTYAQGFGIYALAEYNRATGNAQALEYARQLYYIIENKYWDKEHGGYIEALKRDWSKLEDMRLSDKDANLPKSMNTHLHILEPYANLYRIWPDLQLKQSIISLIKIFQDKIIDKKTGHFNLFFDMDWSQKSKAISFGHDIEGAWLMHEAAEVTGDEKIIRSVQQTALNLVYITLEEGVDKDGSLFNEKDGDHLDTDKHWWPQAEAMVGLFDAWEISGNKDYLFAIEKLWKFIKNKLVDKVNGEWYWSVNEKGVPHIEEDKVGFWKCPYHNCRALMEFIVRIGKLNN</sequence>
<proteinExistence type="inferred from homology"/>
<evidence type="ECO:0000313" key="6">
    <source>
        <dbReference type="Proteomes" id="UP001207408"/>
    </source>
</evidence>
<dbReference type="EMBL" id="JAPDPI010000010">
    <property type="protein sequence ID" value="MCW3805366.1"/>
    <property type="molecule type" value="Genomic_DNA"/>
</dbReference>
<comment type="caution">
    <text evidence="5">The sequence shown here is derived from an EMBL/GenBank/DDBJ whole genome shotgun (WGS) entry which is preliminary data.</text>
</comment>
<dbReference type="SUPFAM" id="SSF48208">
    <property type="entry name" value="Six-hairpin glycosidases"/>
    <property type="match status" value="1"/>
</dbReference>
<dbReference type="InterPro" id="IPR010819">
    <property type="entry name" value="AGE/CE"/>
</dbReference>
<evidence type="ECO:0000256" key="4">
    <source>
        <dbReference type="HAMAP-Rule" id="MF_00929"/>
    </source>
</evidence>
<evidence type="ECO:0000256" key="1">
    <source>
        <dbReference type="ARBA" id="ARBA00001470"/>
    </source>
</evidence>